<keyword evidence="3" id="KW-0408">Iron</keyword>
<evidence type="ECO:0000256" key="3">
    <source>
        <dbReference type="ARBA" id="ARBA00023004"/>
    </source>
</evidence>
<dbReference type="Gene3D" id="3.30.750.180">
    <property type="entry name" value="GpdQ, beta-strand dimerisation domain"/>
    <property type="match status" value="1"/>
</dbReference>
<dbReference type="InterPro" id="IPR026575">
    <property type="entry name" value="GpdQ/CpdA-like"/>
</dbReference>
<dbReference type="Gene3D" id="3.60.21.40">
    <property type="entry name" value="GpdQ, catalytic alpha/beta sandwich domain"/>
    <property type="match status" value="1"/>
</dbReference>
<dbReference type="InterPro" id="IPR004843">
    <property type="entry name" value="Calcineurin-like_PHP"/>
</dbReference>
<comment type="caution">
    <text evidence="6">The sequence shown here is derived from an EMBL/GenBank/DDBJ whole genome shotgun (WGS) entry which is preliminary data.</text>
</comment>
<name>A0A2N7U1L4_9GAMM</name>
<comment type="similarity">
    <text evidence="4">Belongs to the cyclic nucleotide phosphodiesterase class-III family.</text>
</comment>
<dbReference type="InterPro" id="IPR042281">
    <property type="entry name" value="GpdQ_beta-strand"/>
</dbReference>
<dbReference type="InterPro" id="IPR029052">
    <property type="entry name" value="Metallo-depent_PP-like"/>
</dbReference>
<evidence type="ECO:0000313" key="6">
    <source>
        <dbReference type="EMBL" id="PMR74324.1"/>
    </source>
</evidence>
<accession>A0A2N7U1L4</accession>
<dbReference type="InterPro" id="IPR042283">
    <property type="entry name" value="GpdQ_catalytic"/>
</dbReference>
<evidence type="ECO:0000256" key="1">
    <source>
        <dbReference type="ARBA" id="ARBA00022723"/>
    </source>
</evidence>
<dbReference type="AlphaFoldDB" id="A0A2N7U1L4"/>
<dbReference type="SUPFAM" id="SSF56300">
    <property type="entry name" value="Metallo-dependent phosphatases"/>
    <property type="match status" value="1"/>
</dbReference>
<proteinExistence type="inferred from homology"/>
<gene>
    <name evidence="6" type="ORF">C1H69_13780</name>
</gene>
<keyword evidence="1" id="KW-0479">Metal-binding</keyword>
<dbReference type="OrthoDB" id="9784378at2"/>
<evidence type="ECO:0000256" key="2">
    <source>
        <dbReference type="ARBA" id="ARBA00022801"/>
    </source>
</evidence>
<dbReference type="EMBL" id="PNRF01000028">
    <property type="protein sequence ID" value="PMR74324.1"/>
    <property type="molecule type" value="Genomic_DNA"/>
</dbReference>
<organism evidence="6 7">
    <name type="scientific">Billgrantia endophytica</name>
    <dbReference type="NCBI Taxonomy" id="2033802"/>
    <lineage>
        <taxon>Bacteria</taxon>
        <taxon>Pseudomonadati</taxon>
        <taxon>Pseudomonadota</taxon>
        <taxon>Gammaproteobacteria</taxon>
        <taxon>Oceanospirillales</taxon>
        <taxon>Halomonadaceae</taxon>
        <taxon>Billgrantia</taxon>
    </lineage>
</organism>
<protein>
    <submittedName>
        <fullName evidence="6">Phosphodiesterase</fullName>
    </submittedName>
</protein>
<evidence type="ECO:0000256" key="4">
    <source>
        <dbReference type="ARBA" id="ARBA00025742"/>
    </source>
</evidence>
<feature type="domain" description="Calcineurin-like phosphoesterase" evidence="5">
    <location>
        <begin position="7"/>
        <end position="201"/>
    </location>
</feature>
<dbReference type="PANTHER" id="PTHR42988:SF2">
    <property type="entry name" value="CYCLIC NUCLEOTIDE PHOSPHODIESTERASE CBUA0032-RELATED"/>
    <property type="match status" value="1"/>
</dbReference>
<dbReference type="CDD" id="cd07402">
    <property type="entry name" value="MPP_GpdQ"/>
    <property type="match status" value="1"/>
</dbReference>
<dbReference type="RefSeq" id="WP_102653963.1">
    <property type="nucleotide sequence ID" value="NZ_PNRF01000028.1"/>
</dbReference>
<evidence type="ECO:0000313" key="7">
    <source>
        <dbReference type="Proteomes" id="UP000235803"/>
    </source>
</evidence>
<evidence type="ECO:0000259" key="5">
    <source>
        <dbReference type="Pfam" id="PF00149"/>
    </source>
</evidence>
<dbReference type="InterPro" id="IPR050884">
    <property type="entry name" value="CNP_phosphodiesterase-III"/>
</dbReference>
<dbReference type="Proteomes" id="UP000235803">
    <property type="component" value="Unassembled WGS sequence"/>
</dbReference>
<reference evidence="6 7" key="1">
    <citation type="submission" date="2018-01" db="EMBL/GenBank/DDBJ databases">
        <title>Halomonas endophytica sp. nov., isolated from storage liquid in the stems of Populus euphratica.</title>
        <authorList>
            <person name="Chen C."/>
        </authorList>
    </citation>
    <scope>NUCLEOTIDE SEQUENCE [LARGE SCALE GENOMIC DNA]</scope>
    <source>
        <strain evidence="6 7">MC28</strain>
    </source>
</reference>
<keyword evidence="2" id="KW-0378">Hydrolase</keyword>
<dbReference type="GO" id="GO:0004112">
    <property type="term" value="F:cyclic-nucleotide phosphodiesterase activity"/>
    <property type="evidence" value="ECO:0007669"/>
    <property type="project" value="InterPro"/>
</dbReference>
<dbReference type="GO" id="GO:0046872">
    <property type="term" value="F:metal ion binding"/>
    <property type="evidence" value="ECO:0007669"/>
    <property type="project" value="UniProtKB-KW"/>
</dbReference>
<sequence>MDNGCLIAQISDPHIKAAGKLSYRRVDTRRALRDAIALLNRLTPRADALLISGDLVDFGRVEEYAVLEELLADLTMPCYLIPGNHDDRRRLRERFAGHAYLHQHDEFVQWVVDDFPVRLIGLDSSVPGQPHGELCLERLAWLDEVLRQKPDTPTLIMLHHHPFDSGIDHMDRQQLRNRHALEELLGAYHNVERLLCGHLHRSVQRRFANTIAYSCPGISHQVTLDLRHQAPATFSLEPPGYLLHHWTPGAGMLTHQGFIDAYPGPYPFFDANGLID</sequence>
<dbReference type="Pfam" id="PF00149">
    <property type="entry name" value="Metallophos"/>
    <property type="match status" value="1"/>
</dbReference>
<keyword evidence="7" id="KW-1185">Reference proteome</keyword>
<dbReference type="PANTHER" id="PTHR42988">
    <property type="entry name" value="PHOSPHOHYDROLASE"/>
    <property type="match status" value="1"/>
</dbReference>